<accession>A0A2R4NXD4</accession>
<dbReference type="Proteomes" id="UP000241854">
    <property type="component" value="Chromosome"/>
</dbReference>
<gene>
    <name evidence="1" type="ORF">CCS77_0008</name>
</gene>
<reference evidence="1 2" key="1">
    <citation type="journal article" date="2018" name="Emerg. Microbes Infect.">
        <title>Genomic analysis of oral Campylobacter concisus strains identified a potential bacterial molecular marker associated with active Crohn's disease.</title>
        <authorList>
            <person name="Liu F."/>
            <person name="Ma R."/>
            <person name="Tay C.Y.A."/>
            <person name="Octavia S."/>
            <person name="Lan R."/>
            <person name="Chung H.K.L."/>
            <person name="Riordan S.M."/>
            <person name="Grimm M.C."/>
            <person name="Leong R.W."/>
            <person name="Tanaka M.M."/>
            <person name="Connor S."/>
            <person name="Zhang L."/>
        </authorList>
    </citation>
    <scope>NUCLEOTIDE SEQUENCE [LARGE SCALE GENOMIC DNA]</scope>
    <source>
        <strain evidence="1 2">P2CDO4</strain>
    </source>
</reference>
<dbReference type="EMBL" id="CP021642">
    <property type="protein sequence ID" value="AVX43069.1"/>
    <property type="molecule type" value="Genomic_DNA"/>
</dbReference>
<evidence type="ECO:0000313" key="2">
    <source>
        <dbReference type="Proteomes" id="UP000241854"/>
    </source>
</evidence>
<protein>
    <submittedName>
        <fullName evidence="1">Uncharacterized protein</fullName>
    </submittedName>
</protein>
<proteinExistence type="predicted"/>
<sequence>MMQEFSKKCLLKTKNKSFFDLSIYEYIGYFGVLESDIKKLDLYSHWCKVSRASTMLCVTHDSGESDNLVYLYDWDKFSRIYINTGN</sequence>
<dbReference type="AlphaFoldDB" id="A0A2R4NXD4"/>
<evidence type="ECO:0000313" key="1">
    <source>
        <dbReference type="EMBL" id="AVX43069.1"/>
    </source>
</evidence>
<name>A0A2R4NXD4_9BACT</name>
<organism evidence="1 2">
    <name type="scientific">Campylobacter concisus</name>
    <dbReference type="NCBI Taxonomy" id="199"/>
    <lineage>
        <taxon>Bacteria</taxon>
        <taxon>Pseudomonadati</taxon>
        <taxon>Campylobacterota</taxon>
        <taxon>Epsilonproteobacteria</taxon>
        <taxon>Campylobacterales</taxon>
        <taxon>Campylobacteraceae</taxon>
        <taxon>Campylobacter</taxon>
    </lineage>
</organism>